<sequence length="2168" mass="229929">MNGPPSGLHLFRRLARAALAIPVRPVGRKVLFNLRELFLLYQNERDPAVLATLQEDAAAALRVLSWLKGLAEEDQRVVFQQFLGRNAGPRRKEFVNLRHDAKALLNNLEAELAVTGEAAAAGRTARVTRDSASTASETGEPRGGAAAATAGAPGASSLGGGAAVGGSVQVAMSEYQGSLPIEATQKLLAVLRLAIEAKKPPLAELALDLLQKLVAHGHLAGPVHAISHRREPVGRGGGPLGRGARRASEEDLAVEPAAACDLEAMPPQAQAVELLCRCDDIADDGVELRVLKGLLTAATSSHIHLHGQALLLAVRTCYNIFLVSRSDVNQTTAKATLTQMLNCVFQRMELGSERVQVPPIAVVDILGLPPAEASSLSAFVQSFLHEVVTSVDPFGYYAAGVQQGLDDAFKPGTGGAHDDSPLASAEPARPPELSGAAAAVADTLDPREGEGSAEPRGAPAPGPDAAAGGSSAAEDGAFSDGDGTAVAAVVPPSSAEANGGVHRPRGADAEGASRGQEAGGAAAAAADVSEGRIPADSATDEVASARMAAVLAKDAFLVFRALCKLSIRTADATTHTDLTALRGKVLALELLKVLLENSGPVFRSSEKFTAAIKQYLILSLIRNAGSPLPQATALSCSIFYTLLVKFRRALKAEISEFFPKIFLRPLEAPPPTALGSAAGSGAVAGAASVDPGQRAVALRCIAGACESGQLLVDVFVNFDCDLEGANLFERLVLALVRTAQAQPTPDAPAQAAVDDAQTRLLALQCLVNILRALVEWYIRAVPSLDPAEGRAGGPGEEPPRTDWQPLTSKQSQDLEALAARASGSGYKPVLGSGPADGGAADAAPAEASLPAEPDSDVTESPQVSGRCILRREMTPGALSSMLAEKDDSAVAALAAGGGDAVREAALLESWKAYKRGFQQGVALFNVKPKKGVAFLQEQGMLGRAPDEVAKFLAKTGGLDKVMIGEFLGEREESCLRVMHAYVDAMDFAGADFDSAIRTFLSGFRLPGEAQKIDRLMEKFAERYVNCNPEAFKSADVAYVLAYSVVMLNTDAHNPQVKNKMSKQDFLKNNRGINDGADLPEGYMTELYDRIINDEIKMKDTGADGLVAAAAAAKGGGGWMDTILNLIPGRRAAASNEPSEEAVRRLHETLRERAKGATFFEATEGETVRPMLDVAWAPMLGAFSVLFEEFHEGAAVNLCLAGLVAAVRITSLLGMAMLRNTFVTSVARFTLLHSPGAMAPKNAQAFRAMLVIADENGNHLGDVWQEVLRCVSRWELLVQVAAGGITDALIFAAPAESPSAAKRRPFFSVRSIRADAGANGKSGDNVTSIQDAPLHWGAAQKHGGKHSADAVPPEAVLREIDAQELNRMFVRSDRLDSEAIVEFVRALCAVAQEELRPVASPRVYSLTKIIEISHFNMSRIRLVWNRIWAVLSDFFVEVGCHRNLQVAMYAVDSLRQLAMKFLERDELANYSFQNDFLKPFVIVMRLSRALEIRELIIRCVSQMVLARVANVKSGWKSMFMVFTTAASDESPVIVRLAFETIEKIVREHFDYITETEVTTFTDCVNCLIAFTNNPHSLDVSLNAIAFLRFCAMKLAEGAIGDVEELPEGTQEGLPNPNQFRIRPAEYEPNAEAQPASRRVTFDGLPAPAADAELAGPRPSGDGSEVEGGAGRRLTFSDKDEHMYFWFPLLAGLSELTFDPRQDIRYSALEVLFDTLKFHGAAFTPPFWARVFDSVLLPIFDHVRAEVTDTTTFTAEERRAEVDAWLYETCTQCLQHMVDVVALFYAPVAPLLPRILELLANFVRRPHQSLAAVGVAALVRLIVSAGSRMSAAVWVDAVSTLAQCAAETRPAIPELADLVRDHGSGGGEGPTGGGAGGREGEGDEADGSGSWAIQSPGASPRGAPQRSASLDPDRRYVSLASGAGARRLAEARCRAAVQLLLVQACGEVYVSHAPRLPQAAAVLLLDTLAELAEHARAVNADRPRRRALAAAQLADKVPEGKVLLDPPLLRLEAEAGHAYLGLLLHLHGAASPQLREAASVEQRLAALCAANLAAFEAAGGPAPGAAPDEAGAFGGNGGGGGGLASGKEEAVSRAPLTVATLRALAALEAEAFRRHLPAFFPQLTRLIACGHALPEVQRWRAIGVGVAVQLHEWGNLKGCMSQVLEGAGSV</sequence>
<comment type="caution">
    <text evidence="9">The sequence shown here is derived from an EMBL/GenBank/DDBJ whole genome shotgun (WGS) entry which is preliminary data.</text>
</comment>
<evidence type="ECO:0000256" key="4">
    <source>
        <dbReference type="ARBA" id="ARBA00022490"/>
    </source>
</evidence>
<feature type="region of interest" description="Disordered" evidence="7">
    <location>
        <begin position="409"/>
        <end position="534"/>
    </location>
</feature>
<dbReference type="Pfam" id="PF16213">
    <property type="entry name" value="DCB"/>
    <property type="match status" value="1"/>
</dbReference>
<dbReference type="GO" id="GO:0015031">
    <property type="term" value="P:protein transport"/>
    <property type="evidence" value="ECO:0007669"/>
    <property type="project" value="UniProtKB-KW"/>
</dbReference>
<protein>
    <recommendedName>
        <fullName evidence="8">SEC7 domain-containing protein</fullName>
    </recommendedName>
</protein>
<dbReference type="InterPro" id="IPR032817">
    <property type="entry name" value="Mon2_C"/>
</dbReference>
<dbReference type="SMART" id="SM00222">
    <property type="entry name" value="Sec7"/>
    <property type="match status" value="1"/>
</dbReference>
<dbReference type="InterPro" id="IPR016024">
    <property type="entry name" value="ARM-type_fold"/>
</dbReference>
<dbReference type="FunFam" id="1.10.220.20:FF:000002">
    <property type="entry name" value="Brefeldin A-inhibited guanine nucleotide-exchange protein 1"/>
    <property type="match status" value="1"/>
</dbReference>
<dbReference type="Pfam" id="PF20252">
    <property type="entry name" value="BIG2_C"/>
    <property type="match status" value="1"/>
</dbReference>
<feature type="region of interest" description="Disordered" evidence="7">
    <location>
        <begin position="1649"/>
        <end position="1669"/>
    </location>
</feature>
<dbReference type="SUPFAM" id="SSF48371">
    <property type="entry name" value="ARM repeat"/>
    <property type="match status" value="1"/>
</dbReference>
<dbReference type="PROSITE" id="PS50190">
    <property type="entry name" value="SEC7"/>
    <property type="match status" value="1"/>
</dbReference>
<dbReference type="GO" id="GO:0005802">
    <property type="term" value="C:trans-Golgi network"/>
    <property type="evidence" value="ECO:0007669"/>
    <property type="project" value="TreeGrafter"/>
</dbReference>
<feature type="compositionally biased region" description="Low complexity" evidence="7">
    <location>
        <begin position="509"/>
        <end position="526"/>
    </location>
</feature>
<evidence type="ECO:0000256" key="7">
    <source>
        <dbReference type="SAM" id="MobiDB-lite"/>
    </source>
</evidence>
<dbReference type="PANTHER" id="PTHR10663:SF375">
    <property type="entry name" value="LD29171P"/>
    <property type="match status" value="1"/>
</dbReference>
<evidence type="ECO:0000259" key="8">
    <source>
        <dbReference type="PROSITE" id="PS50190"/>
    </source>
</evidence>
<dbReference type="GO" id="GO:0016020">
    <property type="term" value="C:membrane"/>
    <property type="evidence" value="ECO:0007669"/>
    <property type="project" value="UniProtKB-SubCell"/>
</dbReference>
<dbReference type="Pfam" id="PF01369">
    <property type="entry name" value="Sec7"/>
    <property type="match status" value="1"/>
</dbReference>
<dbReference type="InterPro" id="IPR023394">
    <property type="entry name" value="Sec7_C_sf"/>
</dbReference>
<feature type="compositionally biased region" description="Gly residues" evidence="7">
    <location>
        <begin position="1862"/>
        <end position="1875"/>
    </location>
</feature>
<evidence type="ECO:0000313" key="10">
    <source>
        <dbReference type="Proteomes" id="UP001445335"/>
    </source>
</evidence>
<dbReference type="FunFam" id="1.10.1000.11:FF:000003">
    <property type="entry name" value="Brefeldin A-inhibited guanine nucleotide-exchange protein 1"/>
    <property type="match status" value="1"/>
</dbReference>
<reference evidence="9 10" key="1">
    <citation type="journal article" date="2024" name="Nat. Commun.">
        <title>Phylogenomics reveals the evolutionary origins of lichenization in chlorophyte algae.</title>
        <authorList>
            <person name="Puginier C."/>
            <person name="Libourel C."/>
            <person name="Otte J."/>
            <person name="Skaloud P."/>
            <person name="Haon M."/>
            <person name="Grisel S."/>
            <person name="Petersen M."/>
            <person name="Berrin J.G."/>
            <person name="Delaux P.M."/>
            <person name="Dal Grande F."/>
            <person name="Keller J."/>
        </authorList>
    </citation>
    <scope>NUCLEOTIDE SEQUENCE [LARGE SCALE GENOMIC DNA]</scope>
    <source>
        <strain evidence="9 10">SAG 245.80</strain>
    </source>
</reference>
<dbReference type="InterPro" id="IPR046455">
    <property type="entry name" value="Sec7/BIG1-like_C"/>
</dbReference>
<name>A0AAW1SCF1_9CHLO</name>
<feature type="compositionally biased region" description="Low complexity" evidence="7">
    <location>
        <begin position="143"/>
        <end position="152"/>
    </location>
</feature>
<dbReference type="InterPro" id="IPR035999">
    <property type="entry name" value="Sec7_dom_sf"/>
</dbReference>
<evidence type="ECO:0000256" key="3">
    <source>
        <dbReference type="ARBA" id="ARBA00022448"/>
    </source>
</evidence>
<dbReference type="EMBL" id="JALJOU010000006">
    <property type="protein sequence ID" value="KAK9843471.1"/>
    <property type="molecule type" value="Genomic_DNA"/>
</dbReference>
<evidence type="ECO:0000313" key="9">
    <source>
        <dbReference type="EMBL" id="KAK9843471.1"/>
    </source>
</evidence>
<keyword evidence="6" id="KW-0472">Membrane</keyword>
<keyword evidence="5" id="KW-0653">Protein transport</keyword>
<feature type="domain" description="SEC7" evidence="8">
    <location>
        <begin position="906"/>
        <end position="1093"/>
    </location>
</feature>
<feature type="region of interest" description="Disordered" evidence="7">
    <location>
        <begin position="1856"/>
        <end position="1911"/>
    </location>
</feature>
<dbReference type="Gene3D" id="1.10.1000.11">
    <property type="entry name" value="Arf Nucleotide-binding Site Opener,domain 2"/>
    <property type="match status" value="1"/>
</dbReference>
<evidence type="ECO:0000256" key="1">
    <source>
        <dbReference type="ARBA" id="ARBA00004370"/>
    </source>
</evidence>
<dbReference type="InterPro" id="IPR000904">
    <property type="entry name" value="Sec7_dom"/>
</dbReference>
<feature type="compositionally biased region" description="Low complexity" evidence="7">
    <location>
        <begin position="830"/>
        <end position="852"/>
    </location>
</feature>
<dbReference type="InterPro" id="IPR015403">
    <property type="entry name" value="Mon2/Sec7/BIG1-like_HDS"/>
</dbReference>
<feature type="region of interest" description="Disordered" evidence="7">
    <location>
        <begin position="123"/>
        <end position="152"/>
    </location>
</feature>
<gene>
    <name evidence="9" type="ORF">WJX81_004324</name>
</gene>
<feature type="compositionally biased region" description="Low complexity" evidence="7">
    <location>
        <begin position="452"/>
        <end position="495"/>
    </location>
</feature>
<dbReference type="SUPFAM" id="SSF48425">
    <property type="entry name" value="Sec7 domain"/>
    <property type="match status" value="1"/>
</dbReference>
<keyword evidence="10" id="KW-1185">Reference proteome</keyword>
<keyword evidence="3" id="KW-0813">Transport</keyword>
<dbReference type="Gene3D" id="1.10.220.20">
    <property type="match status" value="1"/>
</dbReference>
<dbReference type="GO" id="GO:0032012">
    <property type="term" value="P:regulation of ARF protein signal transduction"/>
    <property type="evidence" value="ECO:0007669"/>
    <property type="project" value="InterPro"/>
</dbReference>
<feature type="region of interest" description="Disordered" evidence="7">
    <location>
        <begin position="785"/>
        <end position="807"/>
    </location>
</feature>
<dbReference type="GO" id="GO:0005085">
    <property type="term" value="F:guanyl-nucleotide exchange factor activity"/>
    <property type="evidence" value="ECO:0007669"/>
    <property type="project" value="InterPro"/>
</dbReference>
<comment type="subcellular location">
    <subcellularLocation>
        <location evidence="2">Cytoplasm</location>
        <location evidence="2">Cytosol</location>
    </subcellularLocation>
    <subcellularLocation>
        <location evidence="1">Membrane</location>
    </subcellularLocation>
</comment>
<evidence type="ECO:0000256" key="5">
    <source>
        <dbReference type="ARBA" id="ARBA00022927"/>
    </source>
</evidence>
<dbReference type="Proteomes" id="UP001445335">
    <property type="component" value="Unassembled WGS sequence"/>
</dbReference>
<dbReference type="InterPro" id="IPR032691">
    <property type="entry name" value="Mon2/Sec7/BIG1-like_HUS"/>
</dbReference>
<dbReference type="PANTHER" id="PTHR10663">
    <property type="entry name" value="GUANYL-NUCLEOTIDE EXCHANGE FACTOR"/>
    <property type="match status" value="1"/>
</dbReference>
<organism evidence="9 10">
    <name type="scientific">Elliptochloris bilobata</name>
    <dbReference type="NCBI Taxonomy" id="381761"/>
    <lineage>
        <taxon>Eukaryota</taxon>
        <taxon>Viridiplantae</taxon>
        <taxon>Chlorophyta</taxon>
        <taxon>core chlorophytes</taxon>
        <taxon>Trebouxiophyceae</taxon>
        <taxon>Trebouxiophyceae incertae sedis</taxon>
        <taxon>Elliptochloris clade</taxon>
        <taxon>Elliptochloris</taxon>
    </lineage>
</organism>
<feature type="region of interest" description="Disordered" evidence="7">
    <location>
        <begin position="825"/>
        <end position="863"/>
    </location>
</feature>
<dbReference type="Pfam" id="PF09324">
    <property type="entry name" value="Sec7-like_HDS"/>
    <property type="match status" value="1"/>
</dbReference>
<keyword evidence="4" id="KW-0963">Cytoplasm</keyword>
<evidence type="ECO:0000256" key="6">
    <source>
        <dbReference type="ARBA" id="ARBA00023136"/>
    </source>
</evidence>
<dbReference type="InterPro" id="IPR032629">
    <property type="entry name" value="DCB_dom"/>
</dbReference>
<proteinExistence type="predicted"/>
<evidence type="ECO:0000256" key="2">
    <source>
        <dbReference type="ARBA" id="ARBA00004514"/>
    </source>
</evidence>
<dbReference type="GO" id="GO:0005829">
    <property type="term" value="C:cytosol"/>
    <property type="evidence" value="ECO:0007669"/>
    <property type="project" value="UniProtKB-SubCell"/>
</dbReference>
<dbReference type="Pfam" id="PF16206">
    <property type="entry name" value="Mon2_C"/>
    <property type="match status" value="1"/>
</dbReference>
<dbReference type="CDD" id="cd00171">
    <property type="entry name" value="Sec7"/>
    <property type="match status" value="1"/>
</dbReference>
<accession>A0AAW1SCF1</accession>
<dbReference type="Pfam" id="PF12783">
    <property type="entry name" value="Sec7-like_HUS"/>
    <property type="match status" value="1"/>
</dbReference>